<dbReference type="InterPro" id="IPR023214">
    <property type="entry name" value="HAD_sf"/>
</dbReference>
<dbReference type="PANTHER" id="PTHR18901:SF38">
    <property type="entry name" value="PSEUDOURIDINE-5'-PHOSPHATASE"/>
    <property type="match status" value="1"/>
</dbReference>
<reference evidence="1 2" key="1">
    <citation type="submission" date="2019-04" db="EMBL/GenBank/DDBJ databases">
        <title>Herbidospora sp. NEAU-GS14.nov., a novel actinomycete isolated from soil.</title>
        <authorList>
            <person name="Han L."/>
        </authorList>
    </citation>
    <scope>NUCLEOTIDE SEQUENCE [LARGE SCALE GENOMIC DNA]</scope>
    <source>
        <strain evidence="1 2">NEAU-GS14</strain>
    </source>
</reference>
<name>A0A4U3M826_9ACTN</name>
<comment type="caution">
    <text evidence="1">The sequence shown here is derived from an EMBL/GenBank/DDBJ whole genome shotgun (WGS) entry which is preliminary data.</text>
</comment>
<dbReference type="Gene3D" id="3.40.50.1000">
    <property type="entry name" value="HAD superfamily/HAD-like"/>
    <property type="match status" value="1"/>
</dbReference>
<dbReference type="EMBL" id="SZQA01000043">
    <property type="protein sequence ID" value="TKK83646.1"/>
    <property type="molecule type" value="Genomic_DNA"/>
</dbReference>
<protein>
    <submittedName>
        <fullName evidence="1">HAD family phosphatase</fullName>
    </submittedName>
</protein>
<dbReference type="SFLD" id="SFLDS00003">
    <property type="entry name" value="Haloacid_Dehalogenase"/>
    <property type="match status" value="1"/>
</dbReference>
<dbReference type="SUPFAM" id="SSF56784">
    <property type="entry name" value="HAD-like"/>
    <property type="match status" value="1"/>
</dbReference>
<dbReference type="InterPro" id="IPR036412">
    <property type="entry name" value="HAD-like_sf"/>
</dbReference>
<dbReference type="SFLD" id="SFLDG01129">
    <property type="entry name" value="C1.5:_HAD__Beta-PGM__Phosphata"/>
    <property type="match status" value="1"/>
</dbReference>
<dbReference type="InterPro" id="IPR041492">
    <property type="entry name" value="HAD_2"/>
</dbReference>
<dbReference type="PANTHER" id="PTHR18901">
    <property type="entry name" value="2-DEOXYGLUCOSE-6-PHOSPHATE PHOSPHATASE 2"/>
    <property type="match status" value="1"/>
</dbReference>
<dbReference type="PRINTS" id="PR00413">
    <property type="entry name" value="HADHALOGNASE"/>
</dbReference>
<dbReference type="InterPro" id="IPR023198">
    <property type="entry name" value="PGP-like_dom2"/>
</dbReference>
<dbReference type="AlphaFoldDB" id="A0A4U3M826"/>
<organism evidence="1 2">
    <name type="scientific">Herbidospora galbida</name>
    <dbReference type="NCBI Taxonomy" id="2575442"/>
    <lineage>
        <taxon>Bacteria</taxon>
        <taxon>Bacillati</taxon>
        <taxon>Actinomycetota</taxon>
        <taxon>Actinomycetes</taxon>
        <taxon>Streptosporangiales</taxon>
        <taxon>Streptosporangiaceae</taxon>
        <taxon>Herbidospora</taxon>
    </lineage>
</organism>
<dbReference type="Pfam" id="PF13419">
    <property type="entry name" value="HAD_2"/>
    <property type="match status" value="1"/>
</dbReference>
<evidence type="ECO:0000313" key="2">
    <source>
        <dbReference type="Proteomes" id="UP000308705"/>
    </source>
</evidence>
<dbReference type="NCBIfam" id="TIGR01509">
    <property type="entry name" value="HAD-SF-IA-v3"/>
    <property type="match status" value="1"/>
</dbReference>
<keyword evidence="2" id="KW-1185">Reference proteome</keyword>
<dbReference type="CDD" id="cd07505">
    <property type="entry name" value="HAD_BPGM-like"/>
    <property type="match status" value="1"/>
</dbReference>
<accession>A0A4U3M826</accession>
<dbReference type="Proteomes" id="UP000308705">
    <property type="component" value="Unassembled WGS sequence"/>
</dbReference>
<sequence length="219" mass="23400">MSAHLHAVLFDMDGLLVDTEKLWGLVEAEVVERLGGEWGPDHQERLVGGSWDATVAYMLGLTGADVAPEVVGRWLLDGMLTRLESGVEPLPGALELLAEVKAGGVRTALVTASLRPMADAVLASIGRHHFDVVVTADDVTRTKPDPEPYRLALRLLAADPQYTVVCEDSPNGVAAATAAGCHVIAVPNLLPISPAPRRTVVESLLDVDLPLIRSLVWRV</sequence>
<dbReference type="OrthoDB" id="9812856at2"/>
<dbReference type="Gene3D" id="1.10.150.240">
    <property type="entry name" value="Putative phosphatase, domain 2"/>
    <property type="match status" value="1"/>
</dbReference>
<dbReference type="RefSeq" id="WP_137250964.1">
    <property type="nucleotide sequence ID" value="NZ_SZQA01000043.1"/>
</dbReference>
<gene>
    <name evidence="1" type="ORF">FDA94_32870</name>
</gene>
<evidence type="ECO:0000313" key="1">
    <source>
        <dbReference type="EMBL" id="TKK83646.1"/>
    </source>
</evidence>
<dbReference type="InterPro" id="IPR006439">
    <property type="entry name" value="HAD-SF_hydro_IA"/>
</dbReference>
<proteinExistence type="predicted"/>